<keyword evidence="1" id="KW-0472">Membrane</keyword>
<dbReference type="AlphaFoldDB" id="A0A2Z7A0F9"/>
<gene>
    <name evidence="3" type="ORF">F511_42357</name>
</gene>
<dbReference type="PANTHER" id="PTHR37702">
    <property type="entry name" value="PROLINE-RICH FAMILY PROTEIN"/>
    <property type="match status" value="1"/>
</dbReference>
<proteinExistence type="predicted"/>
<sequence length="142" mass="15596">MATKLEKLLPLIFSSAILHHLILTTSQECPYPCYPPPTGPGNNPIVGTTPPVSTTPPAAFSPPFSLTPPAAGYFPFTPPSPNYYGVAPPPPEPMVSWFPFYYRRPPHQDQSSSLSTEGSRNNSLMFLSLFFASFLFCFPLIM</sequence>
<name>A0A2Z7A0F9_9LAMI</name>
<keyword evidence="1" id="KW-0812">Transmembrane</keyword>
<dbReference type="Proteomes" id="UP000250235">
    <property type="component" value="Unassembled WGS sequence"/>
</dbReference>
<keyword evidence="4" id="KW-1185">Reference proteome</keyword>
<organism evidence="3 4">
    <name type="scientific">Dorcoceras hygrometricum</name>
    <dbReference type="NCBI Taxonomy" id="472368"/>
    <lineage>
        <taxon>Eukaryota</taxon>
        <taxon>Viridiplantae</taxon>
        <taxon>Streptophyta</taxon>
        <taxon>Embryophyta</taxon>
        <taxon>Tracheophyta</taxon>
        <taxon>Spermatophyta</taxon>
        <taxon>Magnoliopsida</taxon>
        <taxon>eudicotyledons</taxon>
        <taxon>Gunneridae</taxon>
        <taxon>Pentapetalae</taxon>
        <taxon>asterids</taxon>
        <taxon>lamiids</taxon>
        <taxon>Lamiales</taxon>
        <taxon>Gesneriaceae</taxon>
        <taxon>Didymocarpoideae</taxon>
        <taxon>Trichosporeae</taxon>
        <taxon>Loxocarpinae</taxon>
        <taxon>Dorcoceras</taxon>
    </lineage>
</organism>
<keyword evidence="2" id="KW-0732">Signal</keyword>
<keyword evidence="1" id="KW-1133">Transmembrane helix</keyword>
<dbReference type="OrthoDB" id="913963at2759"/>
<protein>
    <submittedName>
        <fullName evidence="3">Wiskott-Aldrich syndrome protein family member 2-like</fullName>
    </submittedName>
</protein>
<dbReference type="EMBL" id="KV020346">
    <property type="protein sequence ID" value="KZV14603.1"/>
    <property type="molecule type" value="Genomic_DNA"/>
</dbReference>
<evidence type="ECO:0000313" key="4">
    <source>
        <dbReference type="Proteomes" id="UP000250235"/>
    </source>
</evidence>
<evidence type="ECO:0000256" key="2">
    <source>
        <dbReference type="SAM" id="SignalP"/>
    </source>
</evidence>
<feature type="chain" id="PRO_5016421320" evidence="2">
    <location>
        <begin position="27"/>
        <end position="142"/>
    </location>
</feature>
<dbReference type="PANTHER" id="PTHR37702:SF1">
    <property type="entry name" value="HYDROXYPROLINE-RICH GLYCOPROTEIN FAMILY PROTEIN"/>
    <property type="match status" value="1"/>
</dbReference>
<feature type="transmembrane region" description="Helical" evidence="1">
    <location>
        <begin position="123"/>
        <end position="141"/>
    </location>
</feature>
<reference evidence="3 4" key="1">
    <citation type="journal article" date="2015" name="Proc. Natl. Acad. Sci. U.S.A.">
        <title>The resurrection genome of Boea hygrometrica: A blueprint for survival of dehydration.</title>
        <authorList>
            <person name="Xiao L."/>
            <person name="Yang G."/>
            <person name="Zhang L."/>
            <person name="Yang X."/>
            <person name="Zhao S."/>
            <person name="Ji Z."/>
            <person name="Zhou Q."/>
            <person name="Hu M."/>
            <person name="Wang Y."/>
            <person name="Chen M."/>
            <person name="Xu Y."/>
            <person name="Jin H."/>
            <person name="Xiao X."/>
            <person name="Hu G."/>
            <person name="Bao F."/>
            <person name="Hu Y."/>
            <person name="Wan P."/>
            <person name="Li L."/>
            <person name="Deng X."/>
            <person name="Kuang T."/>
            <person name="Xiang C."/>
            <person name="Zhu J.K."/>
            <person name="Oliver M.J."/>
            <person name="He Y."/>
        </authorList>
    </citation>
    <scope>NUCLEOTIDE SEQUENCE [LARGE SCALE GENOMIC DNA]</scope>
    <source>
        <strain evidence="4">cv. XS01</strain>
    </source>
</reference>
<evidence type="ECO:0000313" key="3">
    <source>
        <dbReference type="EMBL" id="KZV14603.1"/>
    </source>
</evidence>
<feature type="signal peptide" evidence="2">
    <location>
        <begin position="1"/>
        <end position="26"/>
    </location>
</feature>
<accession>A0A2Z7A0F9</accession>
<evidence type="ECO:0000256" key="1">
    <source>
        <dbReference type="SAM" id="Phobius"/>
    </source>
</evidence>